<dbReference type="AlphaFoldDB" id="A0A7T4N9Q5"/>
<keyword evidence="1" id="KW-0812">Transmembrane</keyword>
<evidence type="ECO:0000256" key="1">
    <source>
        <dbReference type="SAM" id="Phobius"/>
    </source>
</evidence>
<evidence type="ECO:0000313" key="3">
    <source>
        <dbReference type="EMBL" id="QQC67851.1"/>
    </source>
</evidence>
<dbReference type="Proteomes" id="UP000595610">
    <property type="component" value="Plasmid unnamed"/>
</dbReference>
<geneLocation type="plasmid" evidence="3 4">
    <name>unnamed</name>
</geneLocation>
<keyword evidence="1" id="KW-1133">Transmembrane helix</keyword>
<protein>
    <submittedName>
        <fullName evidence="3">Uncharacterized protein</fullName>
    </submittedName>
</protein>
<feature type="signal peptide" evidence="2">
    <location>
        <begin position="1"/>
        <end position="21"/>
    </location>
</feature>
<dbReference type="EMBL" id="CP066077">
    <property type="protein sequence ID" value="QQC67851.1"/>
    <property type="molecule type" value="Genomic_DNA"/>
</dbReference>
<organism evidence="3 4">
    <name type="scientific">Paraburkholderia ginsengisoli</name>
    <dbReference type="NCBI Taxonomy" id="311231"/>
    <lineage>
        <taxon>Bacteria</taxon>
        <taxon>Pseudomonadati</taxon>
        <taxon>Pseudomonadota</taxon>
        <taxon>Betaproteobacteria</taxon>
        <taxon>Burkholderiales</taxon>
        <taxon>Burkholderiaceae</taxon>
        <taxon>Paraburkholderia</taxon>
    </lineage>
</organism>
<name>A0A7T4N9Q5_9BURK</name>
<gene>
    <name evidence="3" type="ORF">I6I06_28955</name>
</gene>
<dbReference type="RefSeq" id="WP_042329691.1">
    <property type="nucleotide sequence ID" value="NZ_CP066077.1"/>
</dbReference>
<proteinExistence type="predicted"/>
<keyword evidence="1" id="KW-0472">Membrane</keyword>
<feature type="transmembrane region" description="Helical" evidence="1">
    <location>
        <begin position="36"/>
        <end position="57"/>
    </location>
</feature>
<accession>A0A7T4N9Q5</accession>
<evidence type="ECO:0000313" key="4">
    <source>
        <dbReference type="Proteomes" id="UP000595610"/>
    </source>
</evidence>
<feature type="chain" id="PRO_5032646559" evidence="2">
    <location>
        <begin position="22"/>
        <end position="111"/>
    </location>
</feature>
<keyword evidence="2" id="KW-0732">Signal</keyword>
<dbReference type="KEGG" id="pgis:I6I06_28955"/>
<keyword evidence="3" id="KW-0614">Plasmid</keyword>
<feature type="transmembrane region" description="Helical" evidence="1">
    <location>
        <begin position="64"/>
        <end position="86"/>
    </location>
</feature>
<keyword evidence="4" id="KW-1185">Reference proteome</keyword>
<reference evidence="3 4" key="1">
    <citation type="submission" date="2020-12" db="EMBL/GenBank/DDBJ databases">
        <title>FDA dAtabase for Regulatory Grade micrObial Sequences (FDA-ARGOS): Supporting development and validation of Infectious Disease Dx tests.</title>
        <authorList>
            <person name="Nelson B."/>
            <person name="Plummer A."/>
            <person name="Tallon L."/>
            <person name="Sadzewicz L."/>
            <person name="Zhao X."/>
            <person name="Boylan J."/>
            <person name="Ott S."/>
            <person name="Bowen H."/>
            <person name="Vavikolanu K."/>
            <person name="Mehta A."/>
            <person name="Aluvathingal J."/>
            <person name="Nadendla S."/>
            <person name="Myers T."/>
            <person name="Yan Y."/>
            <person name="Sichtig H."/>
        </authorList>
    </citation>
    <scope>NUCLEOTIDE SEQUENCE [LARGE SCALE GENOMIC DNA]</scope>
    <source>
        <strain evidence="3 4">FDAARGOS_1049</strain>
        <plasmid evidence="3 4">unnamed</plasmid>
    </source>
</reference>
<sequence length="111" mass="12329">MLSKRVRLTASLLVWASLAIAAGVVAWRSQHGDPHAFMLLLSMMIFLSFYLVAVAVARGGQQMLILLPLLPFAWMVAPVFLAWFAIRDTWCGVRAWRKSGSKPQVGEGVWS</sequence>
<evidence type="ECO:0000256" key="2">
    <source>
        <dbReference type="SAM" id="SignalP"/>
    </source>
</evidence>